<feature type="compositionally biased region" description="Basic and acidic residues" evidence="3">
    <location>
        <begin position="168"/>
        <end position="198"/>
    </location>
</feature>
<dbReference type="VEuPathDB" id="FungiDB:CXQ85_003994"/>
<dbReference type="GeneID" id="37009324"/>
<dbReference type="AlphaFoldDB" id="A0A2V1B0Q6"/>
<dbReference type="RefSeq" id="XP_025344642.1">
    <property type="nucleotide sequence ID" value="XM_025487626.1"/>
</dbReference>
<dbReference type="EMBL" id="PKFO01000011">
    <property type="protein sequence ID" value="PVH23702.1"/>
    <property type="molecule type" value="Genomic_DNA"/>
</dbReference>
<accession>A0A2V1B0Q6</accession>
<evidence type="ECO:0000259" key="4">
    <source>
        <dbReference type="Pfam" id="PF00808"/>
    </source>
</evidence>
<keyword evidence="2" id="KW-0539">Nucleus</keyword>
<feature type="compositionally biased region" description="Acidic residues" evidence="3">
    <location>
        <begin position="55"/>
        <end position="65"/>
    </location>
</feature>
<proteinExistence type="predicted"/>
<feature type="compositionally biased region" description="Polar residues" evidence="3">
    <location>
        <begin position="1"/>
        <end position="21"/>
    </location>
</feature>
<dbReference type="GO" id="GO:0008623">
    <property type="term" value="C:CHRAC"/>
    <property type="evidence" value="ECO:0007669"/>
    <property type="project" value="TreeGrafter"/>
</dbReference>
<comment type="subcellular location">
    <subcellularLocation>
        <location evidence="1">Nucleus</location>
    </subcellularLocation>
</comment>
<sequence>MSSSLTSSQKAMSETPATSPFPSEASPAPDANQATETTEDVTMTEASHEQRDTEQDADGEVDDDAMAVDEAVMSLPLSKIKKIFKMDPDYFSASQGAVFATGAATELFVQYFMEHASMNAKMEKRKKIQYKDLSTAVSNQDALQFLSDTIPKTQPVGQAIKERTINLQDDDKKKYSESHAPEEHASPQKAAAEPEKSTVEVLPKGQQTLSFEPVKKPTIKKAVIHDLMSTEDTPNNDAITIDD</sequence>
<gene>
    <name evidence="5" type="ORF">CXQ85_003994</name>
</gene>
<feature type="compositionally biased region" description="Polar residues" evidence="3">
    <location>
        <begin position="32"/>
        <end position="45"/>
    </location>
</feature>
<reference evidence="5 6" key="1">
    <citation type="submission" date="2017-12" db="EMBL/GenBank/DDBJ databases">
        <title>Genome Sequence of a Multidrug-Resistant Candida haemulonii Isolate from a Patient with Chronic Leg Ulcers in Israel.</title>
        <authorList>
            <person name="Chow N.A."/>
            <person name="Gade L."/>
            <person name="Batra D."/>
            <person name="Rowe L.A."/>
            <person name="Ben-Ami R."/>
            <person name="Loparev V.N."/>
            <person name="Litvintseva A.P."/>
        </authorList>
    </citation>
    <scope>NUCLEOTIDE SEQUENCE [LARGE SCALE GENOMIC DNA]</scope>
    <source>
        <strain evidence="5 6">B11899</strain>
    </source>
</reference>
<dbReference type="GO" id="GO:0046982">
    <property type="term" value="F:protein heterodimerization activity"/>
    <property type="evidence" value="ECO:0007669"/>
    <property type="project" value="InterPro"/>
</dbReference>
<dbReference type="CDD" id="cd23645">
    <property type="entry name" value="HFD_Dpb3-like"/>
    <property type="match status" value="1"/>
</dbReference>
<evidence type="ECO:0000313" key="6">
    <source>
        <dbReference type="Proteomes" id="UP000244309"/>
    </source>
</evidence>
<evidence type="ECO:0000256" key="2">
    <source>
        <dbReference type="ARBA" id="ARBA00023242"/>
    </source>
</evidence>
<evidence type="ECO:0000313" key="5">
    <source>
        <dbReference type="EMBL" id="PVH23702.1"/>
    </source>
</evidence>
<comment type="caution">
    <text evidence="5">The sequence shown here is derived from an EMBL/GenBank/DDBJ whole genome shotgun (WGS) entry which is preliminary data.</text>
</comment>
<name>A0A2V1B0Q6_9ASCO</name>
<dbReference type="STRING" id="45357.A0A2V1B0Q6"/>
<evidence type="ECO:0000256" key="3">
    <source>
        <dbReference type="SAM" id="MobiDB-lite"/>
    </source>
</evidence>
<dbReference type="PANTHER" id="PTHR10252:SF151">
    <property type="entry name" value="DNA POLYMERASE EPSILON NONCATALYTIC SUBUNIT"/>
    <property type="match status" value="1"/>
</dbReference>
<dbReference type="Pfam" id="PF00808">
    <property type="entry name" value="CBFD_NFYB_HMF"/>
    <property type="match status" value="1"/>
</dbReference>
<dbReference type="GO" id="GO:0006261">
    <property type="term" value="P:DNA-templated DNA replication"/>
    <property type="evidence" value="ECO:0007669"/>
    <property type="project" value="TreeGrafter"/>
</dbReference>
<dbReference type="PANTHER" id="PTHR10252">
    <property type="entry name" value="HISTONE-LIKE TRANSCRIPTION FACTOR CCAAT-RELATED"/>
    <property type="match status" value="1"/>
</dbReference>
<dbReference type="InterPro" id="IPR050568">
    <property type="entry name" value="Transcr_DNA_Rep_Reg"/>
</dbReference>
<dbReference type="InterPro" id="IPR003958">
    <property type="entry name" value="CBFA_NFYB_domain"/>
</dbReference>
<feature type="region of interest" description="Disordered" evidence="3">
    <location>
        <begin position="168"/>
        <end position="213"/>
    </location>
</feature>
<dbReference type="SUPFAM" id="SSF47113">
    <property type="entry name" value="Histone-fold"/>
    <property type="match status" value="1"/>
</dbReference>
<dbReference type="InterPro" id="IPR009072">
    <property type="entry name" value="Histone-fold"/>
</dbReference>
<evidence type="ECO:0000256" key="1">
    <source>
        <dbReference type="ARBA" id="ARBA00004123"/>
    </source>
</evidence>
<keyword evidence="6" id="KW-1185">Reference proteome</keyword>
<dbReference type="Gene3D" id="1.10.20.10">
    <property type="entry name" value="Histone, subunit A"/>
    <property type="match status" value="1"/>
</dbReference>
<protein>
    <recommendedName>
        <fullName evidence="4">Transcription factor CBF/NF-Y/archaeal histone domain-containing protein</fullName>
    </recommendedName>
</protein>
<feature type="region of interest" description="Disordered" evidence="3">
    <location>
        <begin position="1"/>
        <end position="65"/>
    </location>
</feature>
<feature type="domain" description="Transcription factor CBF/NF-Y/archaeal histone" evidence="4">
    <location>
        <begin position="73"/>
        <end position="137"/>
    </location>
</feature>
<organism evidence="5 6">
    <name type="scientific">Candidozyma haemuli</name>
    <dbReference type="NCBI Taxonomy" id="45357"/>
    <lineage>
        <taxon>Eukaryota</taxon>
        <taxon>Fungi</taxon>
        <taxon>Dikarya</taxon>
        <taxon>Ascomycota</taxon>
        <taxon>Saccharomycotina</taxon>
        <taxon>Pichiomycetes</taxon>
        <taxon>Metschnikowiaceae</taxon>
        <taxon>Candidozyma</taxon>
    </lineage>
</organism>
<dbReference type="Proteomes" id="UP000244309">
    <property type="component" value="Unassembled WGS sequence"/>
</dbReference>
<dbReference type="OrthoDB" id="636685at2759"/>